<sequence length="118" mass="12986">MSSTPSLPKFIVWAPDYADEGALQRRLAVRPAHLENIKKLISQGILRLGGGFMTPESVNAAAADKKFLGSCIIYEGENIDVVRKIVEDDIYYKTDVWDKEKLVILPIALATDLPPASS</sequence>
<feature type="domain" description="YCII-related" evidence="1">
    <location>
        <begin position="17"/>
        <end position="98"/>
    </location>
</feature>
<comment type="caution">
    <text evidence="2">The sequence shown here is derived from an EMBL/GenBank/DDBJ whole genome shotgun (WGS) entry which is preliminary data.</text>
</comment>
<protein>
    <recommendedName>
        <fullName evidence="1">YCII-related domain-containing protein</fullName>
    </recommendedName>
</protein>
<dbReference type="AlphaFoldDB" id="A0A9P6ZUK6"/>
<dbReference type="Gene3D" id="3.30.70.1060">
    <property type="entry name" value="Dimeric alpha+beta barrel"/>
    <property type="match status" value="1"/>
</dbReference>
<evidence type="ECO:0000259" key="1">
    <source>
        <dbReference type="Pfam" id="PF03795"/>
    </source>
</evidence>
<name>A0A9P6ZUK6_9AGAM</name>
<organism evidence="2 3">
    <name type="scientific">Suillus placidus</name>
    <dbReference type="NCBI Taxonomy" id="48579"/>
    <lineage>
        <taxon>Eukaryota</taxon>
        <taxon>Fungi</taxon>
        <taxon>Dikarya</taxon>
        <taxon>Basidiomycota</taxon>
        <taxon>Agaricomycotina</taxon>
        <taxon>Agaricomycetes</taxon>
        <taxon>Agaricomycetidae</taxon>
        <taxon>Boletales</taxon>
        <taxon>Suillineae</taxon>
        <taxon>Suillaceae</taxon>
        <taxon>Suillus</taxon>
    </lineage>
</organism>
<dbReference type="InterPro" id="IPR005545">
    <property type="entry name" value="YCII"/>
</dbReference>
<dbReference type="SUPFAM" id="SSF54909">
    <property type="entry name" value="Dimeric alpha+beta barrel"/>
    <property type="match status" value="1"/>
</dbReference>
<reference evidence="2" key="1">
    <citation type="journal article" date="2020" name="New Phytol.">
        <title>Comparative genomics reveals dynamic genome evolution in host specialist ectomycorrhizal fungi.</title>
        <authorList>
            <person name="Lofgren L.A."/>
            <person name="Nguyen N.H."/>
            <person name="Vilgalys R."/>
            <person name="Ruytinx J."/>
            <person name="Liao H.L."/>
            <person name="Branco S."/>
            <person name="Kuo A."/>
            <person name="LaButti K."/>
            <person name="Lipzen A."/>
            <person name="Andreopoulos W."/>
            <person name="Pangilinan J."/>
            <person name="Riley R."/>
            <person name="Hundley H."/>
            <person name="Na H."/>
            <person name="Barry K."/>
            <person name="Grigoriev I.V."/>
            <person name="Stajich J.E."/>
            <person name="Kennedy P.G."/>
        </authorList>
    </citation>
    <scope>NUCLEOTIDE SEQUENCE</scope>
    <source>
        <strain evidence="2">DOB743</strain>
    </source>
</reference>
<evidence type="ECO:0000313" key="3">
    <source>
        <dbReference type="Proteomes" id="UP000714275"/>
    </source>
</evidence>
<accession>A0A9P6ZUK6</accession>
<dbReference type="Pfam" id="PF03795">
    <property type="entry name" value="YCII"/>
    <property type="match status" value="1"/>
</dbReference>
<dbReference type="PANTHER" id="PTHR33606">
    <property type="entry name" value="PROTEIN YCII"/>
    <property type="match status" value="1"/>
</dbReference>
<dbReference type="InterPro" id="IPR011008">
    <property type="entry name" value="Dimeric_a/b-barrel"/>
</dbReference>
<dbReference type="InterPro" id="IPR051807">
    <property type="entry name" value="Sec-metab_biosynth-assoc"/>
</dbReference>
<evidence type="ECO:0000313" key="2">
    <source>
        <dbReference type="EMBL" id="KAG1777054.1"/>
    </source>
</evidence>
<dbReference type="PANTHER" id="PTHR33606:SF3">
    <property type="entry name" value="PROTEIN YCII"/>
    <property type="match status" value="1"/>
</dbReference>
<dbReference type="Proteomes" id="UP000714275">
    <property type="component" value="Unassembled WGS sequence"/>
</dbReference>
<proteinExistence type="predicted"/>
<dbReference type="OrthoDB" id="5519740at2759"/>
<gene>
    <name evidence="2" type="ORF">EV702DRAFT_1179663</name>
</gene>
<dbReference type="EMBL" id="JABBWD010000023">
    <property type="protein sequence ID" value="KAG1777054.1"/>
    <property type="molecule type" value="Genomic_DNA"/>
</dbReference>
<keyword evidence="3" id="KW-1185">Reference proteome</keyword>